<organism evidence="2 3">
    <name type="scientific">Dissophora globulifera</name>
    <dbReference type="NCBI Taxonomy" id="979702"/>
    <lineage>
        <taxon>Eukaryota</taxon>
        <taxon>Fungi</taxon>
        <taxon>Fungi incertae sedis</taxon>
        <taxon>Mucoromycota</taxon>
        <taxon>Mortierellomycotina</taxon>
        <taxon>Mortierellomycetes</taxon>
        <taxon>Mortierellales</taxon>
        <taxon>Mortierellaceae</taxon>
        <taxon>Dissophora</taxon>
    </lineage>
</organism>
<name>A0A9P6UXJ2_9FUNG</name>
<feature type="region of interest" description="Disordered" evidence="1">
    <location>
        <begin position="325"/>
        <end position="345"/>
    </location>
</feature>
<evidence type="ECO:0000256" key="1">
    <source>
        <dbReference type="SAM" id="MobiDB-lite"/>
    </source>
</evidence>
<gene>
    <name evidence="2" type="ORF">BGZ99_002423</name>
</gene>
<dbReference type="EMBL" id="JAAAIP010000172">
    <property type="protein sequence ID" value="KAG0323852.1"/>
    <property type="molecule type" value="Genomic_DNA"/>
</dbReference>
<comment type="caution">
    <text evidence="2">The sequence shown here is derived from an EMBL/GenBank/DDBJ whole genome shotgun (WGS) entry which is preliminary data.</text>
</comment>
<proteinExistence type="predicted"/>
<accession>A0A9P6UXJ2</accession>
<evidence type="ECO:0000313" key="3">
    <source>
        <dbReference type="Proteomes" id="UP000738325"/>
    </source>
</evidence>
<dbReference type="OrthoDB" id="2400579at2759"/>
<protein>
    <submittedName>
        <fullName evidence="2">Uncharacterized protein</fullName>
    </submittedName>
</protein>
<evidence type="ECO:0000313" key="2">
    <source>
        <dbReference type="EMBL" id="KAG0323852.1"/>
    </source>
</evidence>
<dbReference type="Proteomes" id="UP000738325">
    <property type="component" value="Unassembled WGS sequence"/>
</dbReference>
<dbReference type="AlphaFoldDB" id="A0A9P6UXJ2"/>
<feature type="compositionally biased region" description="Polar residues" evidence="1">
    <location>
        <begin position="325"/>
        <end position="334"/>
    </location>
</feature>
<keyword evidence="3" id="KW-1185">Reference proteome</keyword>
<feature type="compositionally biased region" description="Low complexity" evidence="1">
    <location>
        <begin position="335"/>
        <end position="345"/>
    </location>
</feature>
<reference evidence="2" key="1">
    <citation type="journal article" date="2020" name="Fungal Divers.">
        <title>Resolving the Mortierellaceae phylogeny through synthesis of multi-gene phylogenetics and phylogenomics.</title>
        <authorList>
            <person name="Vandepol N."/>
            <person name="Liber J."/>
            <person name="Desiro A."/>
            <person name="Na H."/>
            <person name="Kennedy M."/>
            <person name="Barry K."/>
            <person name="Grigoriev I.V."/>
            <person name="Miller A.N."/>
            <person name="O'Donnell K."/>
            <person name="Stajich J.E."/>
            <person name="Bonito G."/>
        </authorList>
    </citation>
    <scope>NUCLEOTIDE SEQUENCE</scope>
    <source>
        <strain evidence="2">REB-010B</strain>
    </source>
</reference>
<sequence length="438" mass="47692">MIEEGITNDPRPRRPPMLVIQPSAFSSRRNEDGAFNSPVYQGRRYGEDFQWPYDLNDDRFNPTMDKERDVGTVYSADTTSVTSPGPNATGPNTTFTPRENQTPAVVVADDIVAMSLAITTPPADAFLSQNSQESSPMTPLVSFAIGFPCRNDEYEKTVKAARKISRRLTMEGRRDGLDFLNIGGLMKWPHGTNSITPTPAPNSAGMETHITSAATSPAIITAAHFLVSRRDHNDLLECSSSPSTDMRDMLSIIGNSSMAEEEDKDGEIENGVTACSINRPVDVTGLQSPLMRMFKRTIGRPIELHARLDASEIHRNYDLHTTLKSQGKDNTQIQSSSSNTLSSLSGKLSMDNICQPSREALTRLQEEDIEAILGTTLPTVPLSLATLQTTRSKSSGDHGDGICVTDLGDADRVHTNASKISLTSALVDKAQQLHASVE</sequence>
<feature type="region of interest" description="Disordered" evidence="1">
    <location>
        <begin position="76"/>
        <end position="98"/>
    </location>
</feature>